<evidence type="ECO:0000256" key="1">
    <source>
        <dbReference type="ARBA" id="ARBA00005375"/>
    </source>
</evidence>
<feature type="chain" id="PRO_5036849148" evidence="2">
    <location>
        <begin position="26"/>
        <end position="481"/>
    </location>
</feature>
<evidence type="ECO:0000313" key="4">
    <source>
        <dbReference type="WBParaSite" id="PSAMB.scaffold1130size35590.g11369.t1"/>
    </source>
</evidence>
<accession>A0A914UNP5</accession>
<dbReference type="InterPro" id="IPR000560">
    <property type="entry name" value="His_Pase_clade-2"/>
</dbReference>
<feature type="signal peptide" evidence="2">
    <location>
        <begin position="1"/>
        <end position="25"/>
    </location>
</feature>
<evidence type="ECO:0000256" key="2">
    <source>
        <dbReference type="SAM" id="SignalP"/>
    </source>
</evidence>
<evidence type="ECO:0000313" key="3">
    <source>
        <dbReference type="Proteomes" id="UP000887566"/>
    </source>
</evidence>
<keyword evidence="3" id="KW-1185">Reference proteome</keyword>
<dbReference type="SUPFAM" id="SSF53254">
    <property type="entry name" value="Phosphoglycerate mutase-like"/>
    <property type="match status" value="1"/>
</dbReference>
<dbReference type="WBParaSite" id="PSAMB.scaffold1130size35590.g11369.t1">
    <property type="protein sequence ID" value="PSAMB.scaffold1130size35590.g11369.t1"/>
    <property type="gene ID" value="PSAMB.scaffold1130size35590.g11369"/>
</dbReference>
<dbReference type="Gene3D" id="3.40.50.1240">
    <property type="entry name" value="Phosphoglycerate mutase-like"/>
    <property type="match status" value="1"/>
</dbReference>
<dbReference type="Proteomes" id="UP000887566">
    <property type="component" value="Unplaced"/>
</dbReference>
<dbReference type="InterPro" id="IPR050645">
    <property type="entry name" value="Histidine_acid_phosphatase"/>
</dbReference>
<proteinExistence type="inferred from homology"/>
<dbReference type="GO" id="GO:0016791">
    <property type="term" value="F:phosphatase activity"/>
    <property type="evidence" value="ECO:0007669"/>
    <property type="project" value="TreeGrafter"/>
</dbReference>
<organism evidence="3 4">
    <name type="scientific">Plectus sambesii</name>
    <dbReference type="NCBI Taxonomy" id="2011161"/>
    <lineage>
        <taxon>Eukaryota</taxon>
        <taxon>Metazoa</taxon>
        <taxon>Ecdysozoa</taxon>
        <taxon>Nematoda</taxon>
        <taxon>Chromadorea</taxon>
        <taxon>Plectida</taxon>
        <taxon>Plectina</taxon>
        <taxon>Plectoidea</taxon>
        <taxon>Plectidae</taxon>
        <taxon>Plectus</taxon>
    </lineage>
</organism>
<dbReference type="CDD" id="cd07061">
    <property type="entry name" value="HP_HAP_like"/>
    <property type="match status" value="1"/>
</dbReference>
<sequence>MGGSEFPAMMMLAVFLILHGSLVIADLEVSETRESVARDPNTKLVFVGTRHGNRNPAQFLKNITSWGKEGEMELTSFGKRQAYGLGVSVRSFVGDLVESNYLSKETKAYSSSANRCQMTLQAALAGIFPPQDFAEWNQKLDWTPVPYQIDDPMLRMYAVSPCPNSDAAWQPISDDNLPELVRLTREKKAFMDHVASHTGWNASISNMADVADNLIEIQLYNSPMPDWIARPTLPGYDEARMIKEILEFSENHQNMCADYAPCRNLMGGVWLKHILDTLKKQVDGKANDLNLVIYASHTEVTLSVMKLLYNDQHEVTTSAGFVLEFRDKPAPSVRLLSHEPGHNNVDEHTIYQATYLPQLKAICPGNWCPLDAFIRLVSGTAIDDWKAGCGVLKCDEKKPDNSGTANVATTALSADSNTSATSSSGFDRDCAREVDELGAYCSVWARHGFCAMHRPTKYLHCRKTCLCDKPAVQLPAALRAT</sequence>
<comment type="similarity">
    <text evidence="1">Belongs to the histidine acid phosphatase family.</text>
</comment>
<dbReference type="Pfam" id="PF00328">
    <property type="entry name" value="His_Phos_2"/>
    <property type="match status" value="1"/>
</dbReference>
<name>A0A914UNP5_9BILA</name>
<dbReference type="AlphaFoldDB" id="A0A914UNP5"/>
<keyword evidence="2" id="KW-0732">Signal</keyword>
<protein>
    <submittedName>
        <fullName evidence="4">Acid phosphatase</fullName>
    </submittedName>
</protein>
<reference evidence="4" key="1">
    <citation type="submission" date="2022-11" db="UniProtKB">
        <authorList>
            <consortium name="WormBaseParasite"/>
        </authorList>
    </citation>
    <scope>IDENTIFICATION</scope>
</reference>
<dbReference type="InterPro" id="IPR029033">
    <property type="entry name" value="His_PPase_superfam"/>
</dbReference>
<dbReference type="PANTHER" id="PTHR11567:SF29">
    <property type="entry name" value="ACID PHOSPHATASE FAMILY"/>
    <property type="match status" value="1"/>
</dbReference>
<dbReference type="PANTHER" id="PTHR11567">
    <property type="entry name" value="ACID PHOSPHATASE-RELATED"/>
    <property type="match status" value="1"/>
</dbReference>